<dbReference type="RefSeq" id="WP_146164160.1">
    <property type="nucleotide sequence ID" value="NZ_PVZG01000014.1"/>
</dbReference>
<name>A0A2T0RS06_9ACTN</name>
<dbReference type="OrthoDB" id="3332372at2"/>
<evidence type="ECO:0000313" key="1">
    <source>
        <dbReference type="EMBL" id="PRY23873.1"/>
    </source>
</evidence>
<dbReference type="InterPro" id="IPR054202">
    <property type="entry name" value="DUF6907"/>
</dbReference>
<proteinExistence type="predicted"/>
<dbReference type="Pfam" id="PF21848">
    <property type="entry name" value="DUF6907"/>
    <property type="match status" value="1"/>
</dbReference>
<protein>
    <submittedName>
        <fullName evidence="1">Uncharacterized protein</fullName>
    </submittedName>
</protein>
<keyword evidence="2" id="KW-1185">Reference proteome</keyword>
<reference evidence="1 2" key="1">
    <citation type="submission" date="2018-03" db="EMBL/GenBank/DDBJ databases">
        <title>Genomic Encyclopedia of Archaeal and Bacterial Type Strains, Phase II (KMG-II): from individual species to whole genera.</title>
        <authorList>
            <person name="Goeker M."/>
        </authorList>
    </citation>
    <scope>NUCLEOTIDE SEQUENCE [LARGE SCALE GENOMIC DNA]</scope>
    <source>
        <strain evidence="1 2">DSM 45348</strain>
    </source>
</reference>
<dbReference type="Proteomes" id="UP000239209">
    <property type="component" value="Unassembled WGS sequence"/>
</dbReference>
<sequence>MDSDDRFTQGFKAGAALHVGRFRTGTGGRPFWQEAPCPTWCAEQHSDGEMYDDRSHFTDEESVTLSTERFTGSGPSELRLSLWQHYREQEPRLSLHKDESHGIYLTLSEAIRLSEALAQLATVAIESAEPPTSERPKRALKSAA</sequence>
<evidence type="ECO:0000313" key="2">
    <source>
        <dbReference type="Proteomes" id="UP000239209"/>
    </source>
</evidence>
<comment type="caution">
    <text evidence="1">The sequence shown here is derived from an EMBL/GenBank/DDBJ whole genome shotgun (WGS) entry which is preliminary data.</text>
</comment>
<accession>A0A2T0RS06</accession>
<dbReference type="AlphaFoldDB" id="A0A2T0RS06"/>
<gene>
    <name evidence="1" type="ORF">CLV70_1142</name>
</gene>
<organism evidence="1 2">
    <name type="scientific">Pseudosporangium ferrugineum</name>
    <dbReference type="NCBI Taxonomy" id="439699"/>
    <lineage>
        <taxon>Bacteria</taxon>
        <taxon>Bacillati</taxon>
        <taxon>Actinomycetota</taxon>
        <taxon>Actinomycetes</taxon>
        <taxon>Micromonosporales</taxon>
        <taxon>Micromonosporaceae</taxon>
        <taxon>Pseudosporangium</taxon>
    </lineage>
</organism>
<dbReference type="EMBL" id="PVZG01000014">
    <property type="protein sequence ID" value="PRY23873.1"/>
    <property type="molecule type" value="Genomic_DNA"/>
</dbReference>